<dbReference type="GO" id="GO:0017089">
    <property type="term" value="F:glycolipid transfer activity"/>
    <property type="evidence" value="ECO:0007669"/>
    <property type="project" value="TreeGrafter"/>
</dbReference>
<protein>
    <submittedName>
        <fullName evidence="6">Lipopolysaccharide transport periplasmic protein LptA</fullName>
    </submittedName>
</protein>
<feature type="chain" id="PRO_5018574595" evidence="4">
    <location>
        <begin position="24"/>
        <end position="169"/>
    </location>
</feature>
<dbReference type="GO" id="GO:0015920">
    <property type="term" value="P:lipopolysaccharide transport"/>
    <property type="evidence" value="ECO:0007669"/>
    <property type="project" value="InterPro"/>
</dbReference>
<dbReference type="InterPro" id="IPR052037">
    <property type="entry name" value="LPS_export_LptA"/>
</dbReference>
<dbReference type="Proteomes" id="UP000288012">
    <property type="component" value="Unassembled WGS sequence"/>
</dbReference>
<evidence type="ECO:0000256" key="4">
    <source>
        <dbReference type="SAM" id="SignalP"/>
    </source>
</evidence>
<evidence type="ECO:0000313" key="6">
    <source>
        <dbReference type="EMBL" id="RUQ88224.1"/>
    </source>
</evidence>
<keyword evidence="1" id="KW-0813">Transport</keyword>
<name>A0A3S1CLF0_9GAMM</name>
<evidence type="ECO:0000313" key="7">
    <source>
        <dbReference type="Proteomes" id="UP000288012"/>
    </source>
</evidence>
<dbReference type="Pfam" id="PF03968">
    <property type="entry name" value="LptD_N"/>
    <property type="match status" value="1"/>
</dbReference>
<keyword evidence="3" id="KW-0574">Periplasm</keyword>
<gene>
    <name evidence="6" type="primary">lptA</name>
    <name evidence="6" type="ORF">EKM59_05995</name>
</gene>
<dbReference type="PANTHER" id="PTHR36504:SF1">
    <property type="entry name" value="LIPOPOLYSACCHARIDE EXPORT SYSTEM PROTEIN LPTA"/>
    <property type="match status" value="1"/>
</dbReference>
<proteinExistence type="predicted"/>
<dbReference type="PANTHER" id="PTHR36504">
    <property type="entry name" value="LIPOPOLYSACCHARIDE EXPORT SYSTEM PROTEIN LPTA"/>
    <property type="match status" value="1"/>
</dbReference>
<evidence type="ECO:0000259" key="5">
    <source>
        <dbReference type="Pfam" id="PF03968"/>
    </source>
</evidence>
<organism evidence="6 7">
    <name type="scientific">Legionella septentrionalis</name>
    <dbReference type="NCBI Taxonomy" id="2498109"/>
    <lineage>
        <taxon>Bacteria</taxon>
        <taxon>Pseudomonadati</taxon>
        <taxon>Pseudomonadota</taxon>
        <taxon>Gammaproteobacteria</taxon>
        <taxon>Legionellales</taxon>
        <taxon>Legionellaceae</taxon>
        <taxon>Legionella</taxon>
    </lineage>
</organism>
<dbReference type="NCBIfam" id="TIGR03002">
    <property type="entry name" value="outer_YhbN_LptA"/>
    <property type="match status" value="1"/>
</dbReference>
<dbReference type="EMBL" id="RZGR01000014">
    <property type="protein sequence ID" value="RUQ88224.1"/>
    <property type="molecule type" value="Genomic_DNA"/>
</dbReference>
<evidence type="ECO:0000256" key="2">
    <source>
        <dbReference type="ARBA" id="ARBA00022729"/>
    </source>
</evidence>
<reference evidence="6 7" key="1">
    <citation type="submission" date="2018-12" db="EMBL/GenBank/DDBJ databases">
        <title>Legionella sp,whole genome shotgun sequence.</title>
        <authorList>
            <person name="Wu H."/>
        </authorList>
    </citation>
    <scope>NUCLEOTIDE SEQUENCE [LARGE SCALE GENOMIC DNA]</scope>
    <source>
        <strain evidence="7">km714</strain>
    </source>
</reference>
<feature type="domain" description="Organic solvent tolerance-like N-terminal" evidence="5">
    <location>
        <begin position="35"/>
        <end position="147"/>
    </location>
</feature>
<keyword evidence="7" id="KW-1185">Reference proteome</keyword>
<sequence>MIRNRVKTLALLFTFLFPALCFSLPEDREQIIKLHADTADLNQSTHRGVYKGNVCLDQGTTHVRAAEAITEGNAENKLVMALAKGDKKNQAHYWATPEKDKPELHAFADEIYYYPERRVIELVGNARIQQGENSFSAAKIIYDTERQHVLTENNGKGRTTIIIHPEKKS</sequence>
<accession>A0A3S1CLF0</accession>
<comment type="caution">
    <text evidence="6">The sequence shown here is derived from an EMBL/GenBank/DDBJ whole genome shotgun (WGS) entry which is preliminary data.</text>
</comment>
<dbReference type="GO" id="GO:0001530">
    <property type="term" value="F:lipopolysaccharide binding"/>
    <property type="evidence" value="ECO:0007669"/>
    <property type="project" value="InterPro"/>
</dbReference>
<keyword evidence="2 4" id="KW-0732">Signal</keyword>
<dbReference type="InterPro" id="IPR014340">
    <property type="entry name" value="LptA"/>
</dbReference>
<dbReference type="Gene3D" id="2.60.450.10">
    <property type="entry name" value="Lipopolysaccharide (LPS) transport protein A like domain"/>
    <property type="match status" value="1"/>
</dbReference>
<evidence type="ECO:0000256" key="3">
    <source>
        <dbReference type="ARBA" id="ARBA00022764"/>
    </source>
</evidence>
<feature type="signal peptide" evidence="4">
    <location>
        <begin position="1"/>
        <end position="23"/>
    </location>
</feature>
<dbReference type="AlphaFoldDB" id="A0A3S1CLF0"/>
<dbReference type="RefSeq" id="WP_127111261.1">
    <property type="nucleotide sequence ID" value="NZ_RZGR01000014.1"/>
</dbReference>
<dbReference type="GO" id="GO:0009279">
    <property type="term" value="C:cell outer membrane"/>
    <property type="evidence" value="ECO:0007669"/>
    <property type="project" value="TreeGrafter"/>
</dbReference>
<evidence type="ECO:0000256" key="1">
    <source>
        <dbReference type="ARBA" id="ARBA00022448"/>
    </source>
</evidence>
<dbReference type="InterPro" id="IPR005653">
    <property type="entry name" value="OstA-like_N"/>
</dbReference>
<dbReference type="GO" id="GO:0030288">
    <property type="term" value="C:outer membrane-bounded periplasmic space"/>
    <property type="evidence" value="ECO:0007669"/>
    <property type="project" value="TreeGrafter"/>
</dbReference>